<feature type="domain" description="GIY-YIG" evidence="2">
    <location>
        <begin position="228"/>
        <end position="315"/>
    </location>
</feature>
<dbReference type="SMART" id="SM00496">
    <property type="entry name" value="IENR2"/>
    <property type="match status" value="3"/>
</dbReference>
<dbReference type="InterPro" id="IPR000305">
    <property type="entry name" value="GIY-YIG_endonuc"/>
</dbReference>
<dbReference type="InterPro" id="IPR003611">
    <property type="entry name" value="NUMOD3"/>
</dbReference>
<dbReference type="InterPro" id="IPR035901">
    <property type="entry name" value="GIY-YIG_endonuc_sf"/>
</dbReference>
<dbReference type="RefSeq" id="WP_157590049.1">
    <property type="nucleotide sequence ID" value="NZ_WPIN01000021.1"/>
</dbReference>
<dbReference type="SMART" id="SM00465">
    <property type="entry name" value="GIYc"/>
    <property type="match status" value="1"/>
</dbReference>
<dbReference type="Gene3D" id="1.10.10.10">
    <property type="entry name" value="Winged helix-like DNA-binding domain superfamily/Winged helix DNA-binding domain"/>
    <property type="match status" value="2"/>
</dbReference>
<dbReference type="SUPFAM" id="SSF64496">
    <property type="entry name" value="DNA-binding domain of intron-encoded endonucleases"/>
    <property type="match status" value="1"/>
</dbReference>
<sequence length="463" mass="52622">MANQYTKANVSSESIIQAYLSGGTIKSVAALFKIDSNTVNRITNEAGVTRKRYGKKKAILTSEVKQQIVATYLSGKSSLEISKEFDVAQETVANVMNQAGYNIKRKHLTSEQKNYILEAYKAGKNSYEIGREIGFSNVIISKIIRESGIERRSVYRLKDDQQLQVAIDYENGESSEQIAKRLGISANTVRNAIKKNGVQIRQLWPKKEVPEGQLFNPNYDPQELPECKFSGIYKFTNKINGKIYVGQSQDIYKRYYSHREMIATGLFTKALKKYGIGNFAFEVLERVDDLSAIDQREQYWMDLYQCYEPGIGYNIAKVAGTVRGIKRPDVAEIMKRRPRKYGKDNPCYGRKLSEYTKKLISEKHKGKSLSPEHRAKVGRPMTPERQALLKRGAIEKCRKKIAQIDLESGQTLRTWEHVGDIKEELGHSISGIQCACRGKVYDSAISAYRPKTSHGGFKWQYVD</sequence>
<organism evidence="3 4">
    <name type="scientific">Spirosoma arboris</name>
    <dbReference type="NCBI Taxonomy" id="2682092"/>
    <lineage>
        <taxon>Bacteria</taxon>
        <taxon>Pseudomonadati</taxon>
        <taxon>Bacteroidota</taxon>
        <taxon>Cytophagia</taxon>
        <taxon>Cytophagales</taxon>
        <taxon>Cytophagaceae</taxon>
        <taxon>Spirosoma</taxon>
    </lineage>
</organism>
<dbReference type="Gene3D" id="1.10.10.60">
    <property type="entry name" value="Homeodomain-like"/>
    <property type="match status" value="1"/>
</dbReference>
<protein>
    <recommendedName>
        <fullName evidence="2">GIY-YIG domain-containing protein</fullName>
    </recommendedName>
</protein>
<accession>A0A7K1SN66</accession>
<dbReference type="Pfam" id="PF13384">
    <property type="entry name" value="HTH_23"/>
    <property type="match status" value="1"/>
</dbReference>
<gene>
    <name evidence="3" type="ORF">GO755_34795</name>
</gene>
<dbReference type="PROSITE" id="PS50164">
    <property type="entry name" value="GIY_YIG"/>
    <property type="match status" value="1"/>
</dbReference>
<dbReference type="Gene3D" id="3.40.1440.10">
    <property type="entry name" value="GIY-YIG endonuclease"/>
    <property type="match status" value="1"/>
</dbReference>
<comment type="caution">
    <text evidence="3">The sequence shown here is derived from an EMBL/GenBank/DDBJ whole genome shotgun (WGS) entry which is preliminary data.</text>
</comment>
<dbReference type="InterPro" id="IPR036388">
    <property type="entry name" value="WH-like_DNA-bd_sf"/>
</dbReference>
<proteinExistence type="predicted"/>
<dbReference type="GO" id="GO:0003677">
    <property type="term" value="F:DNA binding"/>
    <property type="evidence" value="ECO:0007669"/>
    <property type="project" value="InterPro"/>
</dbReference>
<keyword evidence="4" id="KW-1185">Reference proteome</keyword>
<evidence type="ECO:0000313" key="3">
    <source>
        <dbReference type="EMBL" id="MVM35242.1"/>
    </source>
</evidence>
<dbReference type="Proteomes" id="UP000436006">
    <property type="component" value="Unassembled WGS sequence"/>
</dbReference>
<dbReference type="Pfam" id="PF01541">
    <property type="entry name" value="GIY-YIG"/>
    <property type="match status" value="1"/>
</dbReference>
<reference evidence="3 4" key="1">
    <citation type="submission" date="2019-12" db="EMBL/GenBank/DDBJ databases">
        <title>Spirosoma sp. HMF4905 genome sequencing and assembly.</title>
        <authorList>
            <person name="Kang H."/>
            <person name="Cha I."/>
            <person name="Kim H."/>
            <person name="Joh K."/>
        </authorList>
    </citation>
    <scope>NUCLEOTIDE SEQUENCE [LARGE SCALE GENOMIC DNA]</scope>
    <source>
        <strain evidence="3 4">HMF4905</strain>
    </source>
</reference>
<dbReference type="NCBIfam" id="TIGR01453">
    <property type="entry name" value="grpIintron_endo"/>
    <property type="match status" value="1"/>
</dbReference>
<evidence type="ECO:0000313" key="4">
    <source>
        <dbReference type="Proteomes" id="UP000436006"/>
    </source>
</evidence>
<evidence type="ECO:0000259" key="2">
    <source>
        <dbReference type="PROSITE" id="PS50164"/>
    </source>
</evidence>
<evidence type="ECO:0000256" key="1">
    <source>
        <dbReference type="ARBA" id="ARBA00010045"/>
    </source>
</evidence>
<name>A0A7K1SN66_9BACT</name>
<dbReference type="SUPFAM" id="SSF82771">
    <property type="entry name" value="GIY-YIG endonuclease"/>
    <property type="match status" value="1"/>
</dbReference>
<dbReference type="AlphaFoldDB" id="A0A7K1SN66"/>
<dbReference type="CDD" id="cd10445">
    <property type="entry name" value="GIY-YIG_bI1_like"/>
    <property type="match status" value="1"/>
</dbReference>
<comment type="similarity">
    <text evidence="1">To endonucleases of group I introns of fungi and phage.</text>
</comment>
<dbReference type="GO" id="GO:0004519">
    <property type="term" value="F:endonuclease activity"/>
    <property type="evidence" value="ECO:0007669"/>
    <property type="project" value="InterPro"/>
</dbReference>
<dbReference type="EMBL" id="WPIN01000021">
    <property type="protein sequence ID" value="MVM35242.1"/>
    <property type="molecule type" value="Genomic_DNA"/>
</dbReference>
<dbReference type="InterPro" id="IPR006350">
    <property type="entry name" value="Intron_endoG1"/>
</dbReference>